<dbReference type="PANTHER" id="PTHR43245">
    <property type="entry name" value="BIFUNCTIONAL POLYMYXIN RESISTANCE PROTEIN ARNA"/>
    <property type="match status" value="1"/>
</dbReference>
<dbReference type="Proteomes" id="UP000290580">
    <property type="component" value="Unassembled WGS sequence"/>
</dbReference>
<dbReference type="RefSeq" id="WP_115588331.1">
    <property type="nucleotide sequence ID" value="NZ_CP032099.1"/>
</dbReference>
<protein>
    <submittedName>
        <fullName evidence="2">UDP-N-acetylglucosamine 4-epimerase</fullName>
    </submittedName>
</protein>
<dbReference type="Gene3D" id="3.90.25.10">
    <property type="entry name" value="UDP-galactose 4-epimerase, domain 1"/>
    <property type="match status" value="1"/>
</dbReference>
<dbReference type="EMBL" id="CP032099">
    <property type="protein sequence ID" value="AXX84951.1"/>
    <property type="molecule type" value="Genomic_DNA"/>
</dbReference>
<accession>A0AAD0SLI8</accession>
<dbReference type="AlphaFoldDB" id="A0AAD0SLI8"/>
<reference evidence="2 4" key="2">
    <citation type="submission" date="2018-08" db="EMBL/GenBank/DDBJ databases">
        <title>Complete genome of the Arcobacter skirrowii type strain LMG 6621.</title>
        <authorList>
            <person name="Miller W.G."/>
            <person name="Yee E."/>
            <person name="Bono J.L."/>
        </authorList>
    </citation>
    <scope>NUCLEOTIDE SEQUENCE [LARGE SCALE GENOMIC DNA]</scope>
    <source>
        <strain evidence="2 4">CCUG 10374</strain>
    </source>
</reference>
<gene>
    <name evidence="2" type="ORF">ASKIR_1144</name>
    <name evidence="3" type="ORF">CP959_08015</name>
</gene>
<dbReference type="PANTHER" id="PTHR43245:SF13">
    <property type="entry name" value="UDP-D-APIOSE_UDP-D-XYLOSE SYNTHASE 2"/>
    <property type="match status" value="1"/>
</dbReference>
<dbReference type="Proteomes" id="UP000262029">
    <property type="component" value="Chromosome"/>
</dbReference>
<dbReference type="Gene3D" id="3.40.50.720">
    <property type="entry name" value="NAD(P)-binding Rossmann-like Domain"/>
    <property type="match status" value="1"/>
</dbReference>
<reference evidence="3 5" key="1">
    <citation type="submission" date="2017-09" db="EMBL/GenBank/DDBJ databases">
        <title>Genomics of the genus Arcobacter.</title>
        <authorList>
            <person name="Perez-Cataluna A."/>
            <person name="Figueras M.J."/>
            <person name="Salas-Masso N."/>
        </authorList>
    </citation>
    <scope>NUCLEOTIDE SEQUENCE [LARGE SCALE GENOMIC DNA]</scope>
    <source>
        <strain evidence="3 5">LMG 6621</strain>
    </source>
</reference>
<dbReference type="EMBL" id="NXIC01000004">
    <property type="protein sequence ID" value="RXI25715.1"/>
    <property type="molecule type" value="Genomic_DNA"/>
</dbReference>
<organism evidence="2 4">
    <name type="scientific">Aliarcobacter skirrowii CCUG 10374</name>
    <dbReference type="NCBI Taxonomy" id="1032239"/>
    <lineage>
        <taxon>Bacteria</taxon>
        <taxon>Pseudomonadati</taxon>
        <taxon>Campylobacterota</taxon>
        <taxon>Epsilonproteobacteria</taxon>
        <taxon>Campylobacterales</taxon>
        <taxon>Arcobacteraceae</taxon>
        <taxon>Aliarcobacter</taxon>
    </lineage>
</organism>
<dbReference type="InterPro" id="IPR001509">
    <property type="entry name" value="Epimerase_deHydtase"/>
</dbReference>
<evidence type="ECO:0000313" key="5">
    <source>
        <dbReference type="Proteomes" id="UP000290580"/>
    </source>
</evidence>
<sequence length="307" mass="34322">MSSVLITGGAGFIGTALAKKLKILNHDVTIIDLEKKFTSLHDGFAKYSLDIRSYENFKKIEHLEFDYIFHLAAQTASAISQEEPELDVDTNVKGTLNICNYARKCKAKKIIFTSSMATYGNKEGKIKESDIQTPLSNYGVSKVAGEYYINMFKYFGIESTIFRLFNVYGPGQDMSNLRQGMASIFMAQSIISEEIKVTGSFERYRDFVYIDDVVDALILGLDSITDGQVYNVGSEEATTVKELIDLIIEVNDKSKSQFKITNIGSHEGDQFGSKANATKLKSLGWTPKTDLKDGLEKMYIYAKEVLI</sequence>
<evidence type="ECO:0000259" key="1">
    <source>
        <dbReference type="Pfam" id="PF01370"/>
    </source>
</evidence>
<feature type="domain" description="NAD-dependent epimerase/dehydratase" evidence="1">
    <location>
        <begin position="4"/>
        <end position="233"/>
    </location>
</feature>
<keyword evidence="5" id="KW-1185">Reference proteome</keyword>
<dbReference type="GeneID" id="61750896"/>
<dbReference type="Pfam" id="PF01370">
    <property type="entry name" value="Epimerase"/>
    <property type="match status" value="1"/>
</dbReference>
<evidence type="ECO:0000313" key="3">
    <source>
        <dbReference type="EMBL" id="RXI25715.1"/>
    </source>
</evidence>
<dbReference type="InterPro" id="IPR050177">
    <property type="entry name" value="Lipid_A_modif_metabolic_enz"/>
</dbReference>
<evidence type="ECO:0000313" key="2">
    <source>
        <dbReference type="EMBL" id="AXX84951.1"/>
    </source>
</evidence>
<name>A0AAD0SLI8_9BACT</name>
<dbReference type="InterPro" id="IPR036291">
    <property type="entry name" value="NAD(P)-bd_dom_sf"/>
</dbReference>
<evidence type="ECO:0000313" key="4">
    <source>
        <dbReference type="Proteomes" id="UP000262029"/>
    </source>
</evidence>
<proteinExistence type="predicted"/>
<dbReference type="SUPFAM" id="SSF51735">
    <property type="entry name" value="NAD(P)-binding Rossmann-fold domains"/>
    <property type="match status" value="1"/>
</dbReference>